<dbReference type="RefSeq" id="WP_310052278.1">
    <property type="nucleotide sequence ID" value="NZ_JAVDVQ010000004.1"/>
</dbReference>
<evidence type="ECO:0000259" key="1">
    <source>
        <dbReference type="Pfam" id="PF12697"/>
    </source>
</evidence>
<dbReference type="InterPro" id="IPR029058">
    <property type="entry name" value="AB_hydrolase_fold"/>
</dbReference>
<dbReference type="InterPro" id="IPR000073">
    <property type="entry name" value="AB_hydrolase_1"/>
</dbReference>
<reference evidence="2 3" key="1">
    <citation type="submission" date="2023-07" db="EMBL/GenBank/DDBJ databases">
        <title>Sorghum-associated microbial communities from plants grown in Nebraska, USA.</title>
        <authorList>
            <person name="Schachtman D."/>
        </authorList>
    </citation>
    <scope>NUCLEOTIDE SEQUENCE [LARGE SCALE GENOMIC DNA]</scope>
    <source>
        <strain evidence="2 3">BE167</strain>
    </source>
</reference>
<organism evidence="2 3">
    <name type="scientific">Arthrobacter ginsengisoli</name>
    <dbReference type="NCBI Taxonomy" id="1356565"/>
    <lineage>
        <taxon>Bacteria</taxon>
        <taxon>Bacillati</taxon>
        <taxon>Actinomycetota</taxon>
        <taxon>Actinomycetes</taxon>
        <taxon>Micrococcales</taxon>
        <taxon>Micrococcaceae</taxon>
        <taxon>Arthrobacter</taxon>
    </lineage>
</organism>
<dbReference type="SUPFAM" id="SSF53474">
    <property type="entry name" value="alpha/beta-Hydrolases"/>
    <property type="match status" value="1"/>
</dbReference>
<keyword evidence="3" id="KW-1185">Reference proteome</keyword>
<dbReference type="Proteomes" id="UP001252243">
    <property type="component" value="Unassembled WGS sequence"/>
</dbReference>
<accession>A0ABU1UAG4</accession>
<feature type="domain" description="AB hydrolase-1" evidence="1">
    <location>
        <begin position="17"/>
        <end position="246"/>
    </location>
</feature>
<dbReference type="InterPro" id="IPR050266">
    <property type="entry name" value="AB_hydrolase_sf"/>
</dbReference>
<dbReference type="PANTHER" id="PTHR43798">
    <property type="entry name" value="MONOACYLGLYCEROL LIPASE"/>
    <property type="match status" value="1"/>
</dbReference>
<dbReference type="EMBL" id="JAVDVQ010000004">
    <property type="protein sequence ID" value="MDR7082151.1"/>
    <property type="molecule type" value="Genomic_DNA"/>
</dbReference>
<dbReference type="Pfam" id="PF12697">
    <property type="entry name" value="Abhydrolase_6"/>
    <property type="match status" value="1"/>
</dbReference>
<evidence type="ECO:0000313" key="2">
    <source>
        <dbReference type="EMBL" id="MDR7082151.1"/>
    </source>
</evidence>
<dbReference type="InterPro" id="IPR000639">
    <property type="entry name" value="Epox_hydrolase-like"/>
</dbReference>
<sequence>MPEGRIAFEISGEGPLVVCVPGMGDLRGVYRFLVPPLLEANFRVATIDLRGHGGSDASFGRYDDVATGEDILALIKHLGGPATVIGNSMGAGAAVWAAAEKPELYSSLVLIGPFVRDIPVPAALKLIFRAALRRPWGRYAWRSYFRTLYPGRKPDGFRQHLLDIDASLSRPDYWKAFVRTTRTSHAPAEARLGEVTARALVVMGAKDPDFPNPAAEASLLGGKLGCEVLLVPEAGHYPQAEYPEIVSPAIVRFLEGGNHG</sequence>
<proteinExistence type="predicted"/>
<dbReference type="PANTHER" id="PTHR43798:SF33">
    <property type="entry name" value="HYDROLASE, PUTATIVE (AFU_ORTHOLOGUE AFUA_2G14860)-RELATED"/>
    <property type="match status" value="1"/>
</dbReference>
<dbReference type="PRINTS" id="PR00412">
    <property type="entry name" value="EPOXHYDRLASE"/>
</dbReference>
<evidence type="ECO:0000313" key="3">
    <source>
        <dbReference type="Proteomes" id="UP001252243"/>
    </source>
</evidence>
<gene>
    <name evidence="2" type="ORF">J2X01_001436</name>
</gene>
<comment type="caution">
    <text evidence="2">The sequence shown here is derived from an EMBL/GenBank/DDBJ whole genome shotgun (WGS) entry which is preliminary data.</text>
</comment>
<dbReference type="Gene3D" id="3.40.50.1820">
    <property type="entry name" value="alpha/beta hydrolase"/>
    <property type="match status" value="1"/>
</dbReference>
<name>A0ABU1UAG4_9MICC</name>
<protein>
    <submittedName>
        <fullName evidence="2">Pimeloyl-ACP methyl ester carboxylesterase</fullName>
    </submittedName>
</protein>
<dbReference type="PRINTS" id="PR00111">
    <property type="entry name" value="ABHYDROLASE"/>
</dbReference>